<evidence type="ECO:0000256" key="1">
    <source>
        <dbReference type="SAM" id="MobiDB-lite"/>
    </source>
</evidence>
<gene>
    <name evidence="2" type="ORF">BaRGS_00007703</name>
</gene>
<evidence type="ECO:0000313" key="2">
    <source>
        <dbReference type="EMBL" id="KAK7501218.1"/>
    </source>
</evidence>
<protein>
    <submittedName>
        <fullName evidence="2">Uncharacterized protein</fullName>
    </submittedName>
</protein>
<dbReference type="EMBL" id="JACVVK020000033">
    <property type="protein sequence ID" value="KAK7501218.1"/>
    <property type="molecule type" value="Genomic_DNA"/>
</dbReference>
<feature type="region of interest" description="Disordered" evidence="1">
    <location>
        <begin position="50"/>
        <end position="84"/>
    </location>
</feature>
<evidence type="ECO:0000313" key="3">
    <source>
        <dbReference type="Proteomes" id="UP001519460"/>
    </source>
</evidence>
<keyword evidence="3" id="KW-1185">Reference proteome</keyword>
<dbReference type="Proteomes" id="UP001519460">
    <property type="component" value="Unassembled WGS sequence"/>
</dbReference>
<comment type="caution">
    <text evidence="2">The sequence shown here is derived from an EMBL/GenBank/DDBJ whole genome shotgun (WGS) entry which is preliminary data.</text>
</comment>
<dbReference type="AlphaFoldDB" id="A0ABD0LP23"/>
<feature type="compositionally biased region" description="Polar residues" evidence="1">
    <location>
        <begin position="66"/>
        <end position="84"/>
    </location>
</feature>
<reference evidence="2 3" key="1">
    <citation type="journal article" date="2023" name="Sci. Data">
        <title>Genome assembly of the Korean intertidal mud-creeper Batillaria attramentaria.</title>
        <authorList>
            <person name="Patra A.K."/>
            <person name="Ho P.T."/>
            <person name="Jun S."/>
            <person name="Lee S.J."/>
            <person name="Kim Y."/>
            <person name="Won Y.J."/>
        </authorList>
    </citation>
    <scope>NUCLEOTIDE SEQUENCE [LARGE SCALE GENOMIC DNA]</scope>
    <source>
        <strain evidence="2">Wonlab-2016</strain>
    </source>
</reference>
<accession>A0ABD0LP23</accession>
<sequence length="84" mass="9458">MTAKLREVVDQTSWIYTTKMIITDLLFFSFGSPVIKTKLIYLTSTMGRGGEGDDCKTNDTAMPEVQSMTFERTGRTPTRTPQVD</sequence>
<proteinExistence type="predicted"/>
<organism evidence="2 3">
    <name type="scientific">Batillaria attramentaria</name>
    <dbReference type="NCBI Taxonomy" id="370345"/>
    <lineage>
        <taxon>Eukaryota</taxon>
        <taxon>Metazoa</taxon>
        <taxon>Spiralia</taxon>
        <taxon>Lophotrochozoa</taxon>
        <taxon>Mollusca</taxon>
        <taxon>Gastropoda</taxon>
        <taxon>Caenogastropoda</taxon>
        <taxon>Sorbeoconcha</taxon>
        <taxon>Cerithioidea</taxon>
        <taxon>Batillariidae</taxon>
        <taxon>Batillaria</taxon>
    </lineage>
</organism>
<name>A0ABD0LP23_9CAEN</name>